<dbReference type="InterPro" id="IPR057501">
    <property type="entry name" value="DeUb_enz_PH"/>
</dbReference>
<accession>A0A2N3NE17</accession>
<comment type="similarity">
    <text evidence="1">Belongs to the peptidase C48 family.</text>
</comment>
<dbReference type="EMBL" id="NLAX01000008">
    <property type="protein sequence ID" value="PKS10685.1"/>
    <property type="molecule type" value="Genomic_DNA"/>
</dbReference>
<feature type="compositionally biased region" description="Basic and acidic residues" evidence="6">
    <location>
        <begin position="330"/>
        <end position="352"/>
    </location>
</feature>
<keyword evidence="2" id="KW-0597">Phosphoprotein</keyword>
<dbReference type="GO" id="GO:0070139">
    <property type="term" value="F:SUMO-specific endopeptidase activity"/>
    <property type="evidence" value="ECO:0007669"/>
    <property type="project" value="TreeGrafter"/>
</dbReference>
<gene>
    <name evidence="8" type="ORF">jhhlp_002441</name>
</gene>
<dbReference type="GO" id="GO:0005634">
    <property type="term" value="C:nucleus"/>
    <property type="evidence" value="ECO:0007669"/>
    <property type="project" value="TreeGrafter"/>
</dbReference>
<dbReference type="Proteomes" id="UP000233524">
    <property type="component" value="Unassembled WGS sequence"/>
</dbReference>
<dbReference type="Gene3D" id="3.40.395.10">
    <property type="entry name" value="Adenoviral Proteinase, Chain A"/>
    <property type="match status" value="1"/>
</dbReference>
<feature type="compositionally biased region" description="Polar residues" evidence="6">
    <location>
        <begin position="727"/>
        <end position="744"/>
    </location>
</feature>
<dbReference type="InterPro" id="IPR051947">
    <property type="entry name" value="Sentrin-specific_protease"/>
</dbReference>
<dbReference type="Pfam" id="PF25424">
    <property type="entry name" value="PH_35"/>
    <property type="match status" value="1"/>
</dbReference>
<keyword evidence="9" id="KW-1185">Reference proteome</keyword>
<dbReference type="InterPro" id="IPR038765">
    <property type="entry name" value="Papain-like_cys_pep_sf"/>
</dbReference>
<dbReference type="PANTHER" id="PTHR46896:SF3">
    <property type="entry name" value="FI06413P-RELATED"/>
    <property type="match status" value="1"/>
</dbReference>
<evidence type="ECO:0000256" key="6">
    <source>
        <dbReference type="SAM" id="MobiDB-lite"/>
    </source>
</evidence>
<feature type="region of interest" description="Disordered" evidence="6">
    <location>
        <begin position="486"/>
        <end position="748"/>
    </location>
</feature>
<sequence>MWQAATSSGESLHFPWLHIHIARINKVTLGTSECRHVIINRPQSTSPNSIPPKLVLEFIDEGQCAKFVKVLERSTVNVTIKFERKPVEWIESAAQRLFTEARKGPISEVNAEGSTSPQPPSAGRVTSISKQKSLPFKSLPDLGTRRSTRITTSAPSGSASQDPLSSQWSREHRGWEKSFDCSLVYPRTGRDRATVDPIDIPRLDEGEFLNDNLILCYLRYLQVRAEADNPDISNRVYFMNTYFFETLKQGKGSSINYDGVKKWTAKIDLFSYDYIVVPVNENAHWYLLIICNPSKLLPEDPSSKRQDSTPADADRTPERQAPAKEPVFALKEDDADARKDSPLRNEMNDQSKGRRKSQKGHGPPARKYELRDVRIISLDSLGVAHSPACRMIREYLLEEIKFRKNIDPPHPGPIGMTAKHLPQQTNFCDCGVFLLGYVQHFLADPDGFVSSLLQKDKPSWTVDPSSLRVQIRETIFDLHRQQKVEMELENEKKRQEKKKKKKTPSRTASASRDSNDNGPKASTPGENMQAVKTNSDPQLPGSDRPSRESSPPFSHTPSAPQFSPGHDIPHLALGKIQVDISDKNEKDPTPSASAVAALPEKEISQPQGIMPSVECDSSESPSISDDTDQGIGGAHLTQDDPTLVSPLTRSPLVTSTYERSLPEPSTAVQQSIEAADEVMDDEPMFISTIPSSPPSRGSEVRRSAGVSSPRKRKSRVIEIKGDDEPTSTESPSRKVTGTRSQYFASSDVDRYPVYVSRQTDNTPIRAVVEEDRSPRSRRKRVKTIDLTD</sequence>
<evidence type="ECO:0000256" key="3">
    <source>
        <dbReference type="ARBA" id="ARBA00022670"/>
    </source>
</evidence>
<name>A0A2N3NE17_9PEZI</name>
<evidence type="ECO:0000259" key="7">
    <source>
        <dbReference type="PROSITE" id="PS50600"/>
    </source>
</evidence>
<evidence type="ECO:0000256" key="1">
    <source>
        <dbReference type="ARBA" id="ARBA00005234"/>
    </source>
</evidence>
<comment type="caution">
    <text evidence="8">The sequence shown here is derived from an EMBL/GenBank/DDBJ whole genome shotgun (WGS) entry which is preliminary data.</text>
</comment>
<feature type="region of interest" description="Disordered" evidence="6">
    <location>
        <begin position="299"/>
        <end position="366"/>
    </location>
</feature>
<dbReference type="InterPro" id="IPR003653">
    <property type="entry name" value="Peptidase_C48_C"/>
</dbReference>
<dbReference type="Pfam" id="PF02902">
    <property type="entry name" value="Peptidase_C48"/>
    <property type="match status" value="1"/>
</dbReference>
<feature type="region of interest" description="Disordered" evidence="6">
    <location>
        <begin position="107"/>
        <end position="167"/>
    </location>
</feature>
<dbReference type="AlphaFoldDB" id="A0A2N3NE17"/>
<keyword evidence="5" id="KW-0378">Hydrolase</keyword>
<dbReference type="VEuPathDB" id="FungiDB:jhhlp_002441"/>
<proteinExistence type="inferred from homology"/>
<evidence type="ECO:0000256" key="2">
    <source>
        <dbReference type="ARBA" id="ARBA00022553"/>
    </source>
</evidence>
<dbReference type="InParanoid" id="A0A2N3NE17"/>
<feature type="compositionally biased region" description="Polar residues" evidence="6">
    <location>
        <begin position="645"/>
        <end position="658"/>
    </location>
</feature>
<evidence type="ECO:0000313" key="9">
    <source>
        <dbReference type="Proteomes" id="UP000233524"/>
    </source>
</evidence>
<dbReference type="STRING" id="41688.A0A2N3NE17"/>
<reference evidence="8 9" key="1">
    <citation type="journal article" date="2017" name="G3 (Bethesda)">
        <title>First Draft Genome Sequence of the Pathogenic Fungus Lomentospora prolificans (Formerly Scedosporium prolificans).</title>
        <authorList>
            <person name="Luo R."/>
            <person name="Zimin A."/>
            <person name="Workman R."/>
            <person name="Fan Y."/>
            <person name="Pertea G."/>
            <person name="Grossman N."/>
            <person name="Wear M.P."/>
            <person name="Jia B."/>
            <person name="Miller H."/>
            <person name="Casadevall A."/>
            <person name="Timp W."/>
            <person name="Zhang S.X."/>
            <person name="Salzberg S.L."/>
        </authorList>
    </citation>
    <scope>NUCLEOTIDE SEQUENCE [LARGE SCALE GENOMIC DNA]</scope>
    <source>
        <strain evidence="8 9">JHH-5317</strain>
    </source>
</reference>
<dbReference type="GO" id="GO:0006508">
    <property type="term" value="P:proteolysis"/>
    <property type="evidence" value="ECO:0007669"/>
    <property type="project" value="UniProtKB-KW"/>
</dbReference>
<feature type="compositionally biased region" description="Polar residues" evidence="6">
    <location>
        <begin position="149"/>
        <end position="167"/>
    </location>
</feature>
<keyword evidence="4" id="KW-0833">Ubl conjugation pathway</keyword>
<feature type="compositionally biased region" description="Acidic residues" evidence="6">
    <location>
        <begin position="674"/>
        <end position="683"/>
    </location>
</feature>
<feature type="compositionally biased region" description="Basic and acidic residues" evidence="6">
    <location>
        <begin position="299"/>
        <end position="322"/>
    </location>
</feature>
<feature type="region of interest" description="Disordered" evidence="6">
    <location>
        <begin position="765"/>
        <end position="788"/>
    </location>
</feature>
<dbReference type="GO" id="GO:0016926">
    <property type="term" value="P:protein desumoylation"/>
    <property type="evidence" value="ECO:0007669"/>
    <property type="project" value="TreeGrafter"/>
</dbReference>
<evidence type="ECO:0000313" key="8">
    <source>
        <dbReference type="EMBL" id="PKS10685.1"/>
    </source>
</evidence>
<feature type="domain" description="Ubiquitin-like protease family profile" evidence="7">
    <location>
        <begin position="193"/>
        <end position="441"/>
    </location>
</feature>
<protein>
    <recommendedName>
        <fullName evidence="7">Ubiquitin-like protease family profile domain-containing protein</fullName>
    </recommendedName>
</protein>
<evidence type="ECO:0000256" key="5">
    <source>
        <dbReference type="ARBA" id="ARBA00022801"/>
    </source>
</evidence>
<keyword evidence="3" id="KW-0645">Protease</keyword>
<dbReference type="GO" id="GO:0005737">
    <property type="term" value="C:cytoplasm"/>
    <property type="evidence" value="ECO:0007669"/>
    <property type="project" value="TreeGrafter"/>
</dbReference>
<feature type="compositionally biased region" description="Basic residues" evidence="6">
    <location>
        <begin position="495"/>
        <end position="504"/>
    </location>
</feature>
<organism evidence="8 9">
    <name type="scientific">Lomentospora prolificans</name>
    <dbReference type="NCBI Taxonomy" id="41688"/>
    <lineage>
        <taxon>Eukaryota</taxon>
        <taxon>Fungi</taxon>
        <taxon>Dikarya</taxon>
        <taxon>Ascomycota</taxon>
        <taxon>Pezizomycotina</taxon>
        <taxon>Sordariomycetes</taxon>
        <taxon>Hypocreomycetidae</taxon>
        <taxon>Microascales</taxon>
        <taxon>Microascaceae</taxon>
        <taxon>Lomentospora</taxon>
    </lineage>
</organism>
<dbReference type="PANTHER" id="PTHR46896">
    <property type="entry name" value="SENTRIN-SPECIFIC PROTEASE"/>
    <property type="match status" value="1"/>
</dbReference>
<dbReference type="OrthoDB" id="442460at2759"/>
<dbReference type="PROSITE" id="PS50600">
    <property type="entry name" value="ULP_PROTEASE"/>
    <property type="match status" value="1"/>
</dbReference>
<feature type="compositionally biased region" description="Polar residues" evidence="6">
    <location>
        <begin position="548"/>
        <end position="561"/>
    </location>
</feature>
<feature type="compositionally biased region" description="Polar residues" evidence="6">
    <location>
        <begin position="524"/>
        <end position="537"/>
    </location>
</feature>
<evidence type="ECO:0000256" key="4">
    <source>
        <dbReference type="ARBA" id="ARBA00022786"/>
    </source>
</evidence>
<dbReference type="SUPFAM" id="SSF54001">
    <property type="entry name" value="Cysteine proteinases"/>
    <property type="match status" value="1"/>
</dbReference>